<accession>A0ABP0QM28</accession>
<dbReference type="Proteomes" id="UP001642484">
    <property type="component" value="Unassembled WGS sequence"/>
</dbReference>
<organism evidence="2 3">
    <name type="scientific">Durusdinium trenchii</name>
    <dbReference type="NCBI Taxonomy" id="1381693"/>
    <lineage>
        <taxon>Eukaryota</taxon>
        <taxon>Sar</taxon>
        <taxon>Alveolata</taxon>
        <taxon>Dinophyceae</taxon>
        <taxon>Suessiales</taxon>
        <taxon>Symbiodiniaceae</taxon>
        <taxon>Durusdinium</taxon>
    </lineage>
</organism>
<evidence type="ECO:0000313" key="2">
    <source>
        <dbReference type="EMBL" id="CAK9088176.1"/>
    </source>
</evidence>
<evidence type="ECO:0000256" key="1">
    <source>
        <dbReference type="SAM" id="MobiDB-lite"/>
    </source>
</evidence>
<sequence length="810" mass="90598">DDAVEEPPDHGDGADEDEWNKRNASIPLKRKCEIVEFAKELQKSDRCFHIEKEVVAQFPKEFKSLESKKGGYKSGLLGKWMRPAWVNMEALGLEERFSKGHEKRVPFAVEAALNEVLERLVAGPERDLQTAGKIKTANLLEETRKTHRAQREMEKVPWALVLNYDQMWRAGHEPPKRVLHKKWQRKQIEGKGDIRPDFVKGKRLNAVLEIVAEEMQKNMASGPQSKLQRSAARSEMVQGGRLGITAITSTWGNGEVGPLGVCIPSGRVSASWLKAFNDEWHAHVLVFESGSESHFMTSDTTLVYFEELLGPAIQLRRAHLKLDGSVPAMLICDAFTGNFAFRSNEDKRRERWGTEVNCILPVKPPGGWSAAGQPCDAFHGLFRRLCNYFTDAHLGYHVPGLERFDSPVELGVNGQKHLEISPEASIKSLVFGWQELQKYPSVMCWSWTSRGLVTDEEMQALRPEVFKDGKAIKCSSATLKELVPGIPLLLPPTIPQALAESVEGRAVHLWQMRDPQIAQVWVLLPALMQQFVDKHFAAYQLQVDEATKMLNKGRIKQQKYDRIIADATKPLLLMHGSGQPATARYTKDHLVTEDNGHMRLKAGSKSTLVLFNFQKLEVKLGILQWTPLRVVKAEVGIGKVTLELDPAYIKQAGCVPGFEEYADSGSDGLPEDEPPPGETAENVEHMGVIVPFAQPDEEFCSLQQGLEDLLAEMEGLSSDEDADSQDEEHVEVHFDEGGNLICSCAEVELVDPMATAEQDQPSDKSGGFRTSEAWLYLRSEGLQNVPEILGCGLCYNRTVWGCFKRKICNS</sequence>
<evidence type="ECO:0000313" key="3">
    <source>
        <dbReference type="Proteomes" id="UP001642484"/>
    </source>
</evidence>
<gene>
    <name evidence="2" type="ORF">CCMP2556_LOCUS42552</name>
</gene>
<feature type="non-terminal residue" evidence="2">
    <location>
        <position position="1"/>
    </location>
</feature>
<reference evidence="2 3" key="1">
    <citation type="submission" date="2024-02" db="EMBL/GenBank/DDBJ databases">
        <authorList>
            <person name="Chen Y."/>
            <person name="Shah S."/>
            <person name="Dougan E. K."/>
            <person name="Thang M."/>
            <person name="Chan C."/>
        </authorList>
    </citation>
    <scope>NUCLEOTIDE SEQUENCE [LARGE SCALE GENOMIC DNA]</scope>
</reference>
<name>A0ABP0QM28_9DINO</name>
<protein>
    <submittedName>
        <fullName evidence="2">Uncharacterized protein</fullName>
    </submittedName>
</protein>
<feature type="region of interest" description="Disordered" evidence="1">
    <location>
        <begin position="1"/>
        <end position="22"/>
    </location>
</feature>
<comment type="caution">
    <text evidence="2">The sequence shown here is derived from an EMBL/GenBank/DDBJ whole genome shotgun (WGS) entry which is preliminary data.</text>
</comment>
<keyword evidence="3" id="KW-1185">Reference proteome</keyword>
<proteinExistence type="predicted"/>
<dbReference type="EMBL" id="CAXAMN010024612">
    <property type="protein sequence ID" value="CAK9088176.1"/>
    <property type="molecule type" value="Genomic_DNA"/>
</dbReference>